<keyword evidence="8 10" id="KW-0464">Manganese</keyword>
<dbReference type="Gene3D" id="1.20.120.920">
    <property type="entry name" value="CRISPR-associated endonuclease Cas1, C-terminal domain"/>
    <property type="match status" value="1"/>
</dbReference>
<comment type="function">
    <text evidence="10">CRISPR (clustered regularly interspaced short palindromic repeat), is an adaptive immune system that provides protection against mobile genetic elements (viruses, transposable elements and conjugative plasmids). CRISPR clusters contain spacers, sequences complementary to antecedent mobile elements, and target invading nucleic acids. CRISPR clusters are transcribed and processed into CRISPR RNA (crRNA). Acts as a dsDNA endonuclease. Involved in the integration of spacer DNA into the CRISPR cassette.</text>
</comment>
<keyword evidence="5 10" id="KW-0460">Magnesium</keyword>
<reference evidence="11" key="1">
    <citation type="submission" date="2023-11" db="EMBL/GenBank/DDBJ databases">
        <title>Completed genome sequence of Mycoplasma equirhinis type strain M432/72.</title>
        <authorList>
            <person name="Spergser J."/>
        </authorList>
    </citation>
    <scope>NUCLEOTIDE SEQUENCE [LARGE SCALE GENOMIC DNA]</scope>
    <source>
        <strain evidence="11">M432/72</strain>
    </source>
</reference>
<feature type="binding site" evidence="10">
    <location>
        <position position="221"/>
    </location>
    <ligand>
        <name>Mn(2+)</name>
        <dbReference type="ChEBI" id="CHEBI:29035"/>
    </ligand>
</feature>
<evidence type="ECO:0000313" key="12">
    <source>
        <dbReference type="Proteomes" id="UP001303601"/>
    </source>
</evidence>
<keyword evidence="4 10" id="KW-0378">Hydrolase</keyword>
<evidence type="ECO:0000256" key="10">
    <source>
        <dbReference type="HAMAP-Rule" id="MF_01470"/>
    </source>
</evidence>
<sequence>MKRIIEISSSSYAHLFLHNLIVKRDELKIRYPISEIEYIIFDNVKTTISVQLLNELMDKNVGVIICNYYHLPAALLIPYHAYYSTKALQEQIKWNNKFKNIVWQNIIKSKIVNTRNMLISLGIISLDQIDKFTLYESETLEGDITNREGHAAKLNFKILFGNSFVRERNSDDLINSLLNYGYTILLSYVTRSLCAKGYDPRLSFFHKSYNNNFGLSCDIMEPFRCFIELEVYKYMHSNEIVQLNEFKEIVFNAFFKQYKVNGRFMTLDEYIENYINFLLKSDSKIKELKIEWELQ</sequence>
<keyword evidence="6 10" id="KW-0051">Antiviral defense</keyword>
<proteinExistence type="inferred from homology"/>
<dbReference type="Pfam" id="PF01867">
    <property type="entry name" value="Cas_Cas1"/>
    <property type="match status" value="1"/>
</dbReference>
<dbReference type="EC" id="3.1.-.-" evidence="10"/>
<name>A0ABZ0PAB0_9BACT</name>
<keyword evidence="1 10" id="KW-0540">Nuclease</keyword>
<dbReference type="PANTHER" id="PTHR34353">
    <property type="entry name" value="CRISPR-ASSOCIATED ENDONUCLEASE CAS1 1"/>
    <property type="match status" value="1"/>
</dbReference>
<dbReference type="InterPro" id="IPR002729">
    <property type="entry name" value="CRISPR-assoc_Cas1"/>
</dbReference>
<accession>A0ABZ0PAB0</accession>
<dbReference type="HAMAP" id="MF_01470">
    <property type="entry name" value="Cas1"/>
    <property type="match status" value="1"/>
</dbReference>
<evidence type="ECO:0000256" key="9">
    <source>
        <dbReference type="ARBA" id="ARBA00038592"/>
    </source>
</evidence>
<dbReference type="InterPro" id="IPR050646">
    <property type="entry name" value="Cas1"/>
</dbReference>
<protein>
    <recommendedName>
        <fullName evidence="10">CRISPR-associated endonuclease Cas1</fullName>
        <ecNumber evidence="10">3.1.-.-</ecNumber>
    </recommendedName>
</protein>
<dbReference type="PANTHER" id="PTHR34353:SF2">
    <property type="entry name" value="CRISPR-ASSOCIATED ENDONUCLEASE CAS1 1"/>
    <property type="match status" value="1"/>
</dbReference>
<gene>
    <name evidence="10 11" type="primary">cas1</name>
    <name evidence="11" type="ORF">R9B83_00045</name>
</gene>
<keyword evidence="2 10" id="KW-0479">Metal-binding</keyword>
<keyword evidence="12" id="KW-1185">Reference proteome</keyword>
<evidence type="ECO:0000256" key="1">
    <source>
        <dbReference type="ARBA" id="ARBA00022722"/>
    </source>
</evidence>
<organism evidence="11 12">
    <name type="scientific">Metamycoplasma equirhinis</name>
    <dbReference type="NCBI Taxonomy" id="92402"/>
    <lineage>
        <taxon>Bacteria</taxon>
        <taxon>Bacillati</taxon>
        <taxon>Mycoplasmatota</taxon>
        <taxon>Mycoplasmoidales</taxon>
        <taxon>Metamycoplasmataceae</taxon>
        <taxon>Metamycoplasma</taxon>
    </lineage>
</organism>
<evidence type="ECO:0000256" key="8">
    <source>
        <dbReference type="ARBA" id="ARBA00023211"/>
    </source>
</evidence>
<evidence type="ECO:0000256" key="6">
    <source>
        <dbReference type="ARBA" id="ARBA00023118"/>
    </source>
</evidence>
<evidence type="ECO:0000256" key="7">
    <source>
        <dbReference type="ARBA" id="ARBA00023125"/>
    </source>
</evidence>
<feature type="binding site" evidence="10">
    <location>
        <position position="148"/>
    </location>
    <ligand>
        <name>Mn(2+)</name>
        <dbReference type="ChEBI" id="CHEBI:29035"/>
    </ligand>
</feature>
<evidence type="ECO:0000256" key="5">
    <source>
        <dbReference type="ARBA" id="ARBA00022842"/>
    </source>
</evidence>
<dbReference type="InterPro" id="IPR042206">
    <property type="entry name" value="CRISPR-assoc_Cas1_C"/>
</dbReference>
<keyword evidence="7 10" id="KW-0238">DNA-binding</keyword>
<feature type="binding site" evidence="10">
    <location>
        <position position="206"/>
    </location>
    <ligand>
        <name>Mn(2+)</name>
        <dbReference type="ChEBI" id="CHEBI:29035"/>
    </ligand>
</feature>
<comment type="cofactor">
    <cofactor evidence="10">
        <name>Mg(2+)</name>
        <dbReference type="ChEBI" id="CHEBI:18420"/>
    </cofactor>
    <cofactor evidence="10">
        <name>Mn(2+)</name>
        <dbReference type="ChEBI" id="CHEBI:29035"/>
    </cofactor>
</comment>
<dbReference type="InterPro" id="IPR019855">
    <property type="entry name" value="CRISPR-assoc_Cas1_NMENI"/>
</dbReference>
<dbReference type="EMBL" id="CP137845">
    <property type="protein sequence ID" value="WPB53957.1"/>
    <property type="molecule type" value="Genomic_DNA"/>
</dbReference>
<evidence type="ECO:0000256" key="3">
    <source>
        <dbReference type="ARBA" id="ARBA00022759"/>
    </source>
</evidence>
<dbReference type="RefSeq" id="WP_140031258.1">
    <property type="nucleotide sequence ID" value="NZ_CP137845.1"/>
</dbReference>
<dbReference type="GO" id="GO:0004519">
    <property type="term" value="F:endonuclease activity"/>
    <property type="evidence" value="ECO:0007669"/>
    <property type="project" value="UniProtKB-KW"/>
</dbReference>
<dbReference type="NCBIfam" id="TIGR03639">
    <property type="entry name" value="cas1_NMENI"/>
    <property type="match status" value="1"/>
</dbReference>
<dbReference type="GeneID" id="94493254"/>
<evidence type="ECO:0000313" key="11">
    <source>
        <dbReference type="EMBL" id="WPB53957.1"/>
    </source>
</evidence>
<keyword evidence="3 10" id="KW-0255">Endonuclease</keyword>
<comment type="similarity">
    <text evidence="10">Belongs to the CRISPR-associated endonuclease Cas1 family.</text>
</comment>
<evidence type="ECO:0000256" key="2">
    <source>
        <dbReference type="ARBA" id="ARBA00022723"/>
    </source>
</evidence>
<comment type="subunit">
    <text evidence="9 10">Homodimer, forms a heterotetramer with a Cas2 homodimer.</text>
</comment>
<dbReference type="Proteomes" id="UP001303601">
    <property type="component" value="Chromosome"/>
</dbReference>
<dbReference type="NCBIfam" id="TIGR00287">
    <property type="entry name" value="cas1"/>
    <property type="match status" value="1"/>
</dbReference>
<evidence type="ECO:0000256" key="4">
    <source>
        <dbReference type="ARBA" id="ARBA00022801"/>
    </source>
</evidence>